<dbReference type="STRING" id="380704.G3XRF2"/>
<keyword evidence="1" id="KW-0677">Repeat</keyword>
<protein>
    <submittedName>
        <fullName evidence="4">Uncharacterized protein</fullName>
    </submittedName>
</protein>
<feature type="repeat" description="ANK" evidence="3">
    <location>
        <begin position="114"/>
        <end position="145"/>
    </location>
</feature>
<dbReference type="PROSITE" id="PS50297">
    <property type="entry name" value="ANK_REP_REGION"/>
    <property type="match status" value="2"/>
</dbReference>
<dbReference type="Gene3D" id="1.25.40.20">
    <property type="entry name" value="Ankyrin repeat-containing domain"/>
    <property type="match status" value="2"/>
</dbReference>
<dbReference type="Proteomes" id="UP000009038">
    <property type="component" value="Unassembled WGS sequence"/>
</dbReference>
<dbReference type="VEuPathDB" id="FungiDB:ASPNIDRAFT2_171672"/>
<dbReference type="OrthoDB" id="341259at2759"/>
<proteinExistence type="predicted"/>
<comment type="caution">
    <text evidence="4">The sequence shown here is derived from an EMBL/GenBank/DDBJ whole genome shotgun (WGS) entry which is preliminary data.</text>
</comment>
<evidence type="ECO:0000256" key="2">
    <source>
        <dbReference type="ARBA" id="ARBA00023043"/>
    </source>
</evidence>
<reference evidence="4 5" key="1">
    <citation type="journal article" date="2011" name="Genome Res.">
        <title>Comparative genomics of citric-acid-producing Aspergillus niger ATCC 1015 versus enzyme-producing CBS 513.88.</title>
        <authorList>
            <person name="Andersen M.R."/>
            <person name="Salazar M.P."/>
            <person name="Schaap P.J."/>
            <person name="van de Vondervoort P.J."/>
            <person name="Culley D."/>
            <person name="Thykaer J."/>
            <person name="Frisvad J.C."/>
            <person name="Nielsen K.F."/>
            <person name="Albang R."/>
            <person name="Albermann K."/>
            <person name="Berka R.M."/>
            <person name="Braus G.H."/>
            <person name="Braus-Stromeyer S.A."/>
            <person name="Corrochano L.M."/>
            <person name="Dai Z."/>
            <person name="van Dijck P.W."/>
            <person name="Hofmann G."/>
            <person name="Lasure L.L."/>
            <person name="Magnuson J.K."/>
            <person name="Menke H."/>
            <person name="Meijer M."/>
            <person name="Meijer S.L."/>
            <person name="Nielsen J.B."/>
            <person name="Nielsen M.L."/>
            <person name="van Ooyen A.J."/>
            <person name="Pel H.J."/>
            <person name="Poulsen L."/>
            <person name="Samson R.A."/>
            <person name="Stam H."/>
            <person name="Tsang A."/>
            <person name="van den Brink J.M."/>
            <person name="Atkins A."/>
            <person name="Aerts A."/>
            <person name="Shapiro H."/>
            <person name="Pangilinan J."/>
            <person name="Salamov A."/>
            <person name="Lou Y."/>
            <person name="Lindquist E."/>
            <person name="Lucas S."/>
            <person name="Grimwood J."/>
            <person name="Grigoriev I.V."/>
            <person name="Kubicek C.P."/>
            <person name="Martinez D."/>
            <person name="van Peij N.N."/>
            <person name="Roubos J.A."/>
            <person name="Nielsen J."/>
            <person name="Baker S.E."/>
        </authorList>
    </citation>
    <scope>NUCLEOTIDE SEQUENCE [LARGE SCALE GENOMIC DNA]</scope>
    <source>
        <strain evidence="5">ATCC 1015 / CBS 113.46 / FGSC A1144 / LSHB Ac4 / NCTC 3858a / NRRL 328 / USDA 3528.7</strain>
    </source>
</reference>
<dbReference type="EMBL" id="ACJE01000004">
    <property type="protein sequence ID" value="EHA27008.1"/>
    <property type="molecule type" value="Genomic_DNA"/>
</dbReference>
<dbReference type="Pfam" id="PF12796">
    <property type="entry name" value="Ank_2"/>
    <property type="match status" value="1"/>
</dbReference>
<evidence type="ECO:0000256" key="3">
    <source>
        <dbReference type="PROSITE-ProRule" id="PRU00023"/>
    </source>
</evidence>
<dbReference type="HOGENOM" id="CLU_1791421_0_0_1"/>
<accession>G3XRF2</accession>
<dbReference type="SUPFAM" id="SSF48403">
    <property type="entry name" value="Ankyrin repeat"/>
    <property type="match status" value="1"/>
</dbReference>
<dbReference type="PANTHER" id="PTHR24171">
    <property type="entry name" value="ANKYRIN REPEAT DOMAIN-CONTAINING PROTEIN 39-RELATED"/>
    <property type="match status" value="1"/>
</dbReference>
<dbReference type="SMART" id="SM00248">
    <property type="entry name" value="ANK"/>
    <property type="match status" value="3"/>
</dbReference>
<dbReference type="PROSITE" id="PS50088">
    <property type="entry name" value="ANK_REPEAT"/>
    <property type="match status" value="2"/>
</dbReference>
<dbReference type="InterPro" id="IPR036770">
    <property type="entry name" value="Ankyrin_rpt-contain_sf"/>
</dbReference>
<keyword evidence="2 3" id="KW-0040">ANK repeat</keyword>
<sequence>MSRSRSSMASDGHDRLEPRLLRAAESDQVEVLQHIVELARDNGQLSDNFLRIGLMRSCERGSIAATQFLLALGAKTDVANNRPSPLLRAVERNHVRIVQLLLDYGASPEITDKKGRTALMTAAWKNHWHVLHLLISRGADANAKD</sequence>
<organism evidence="4 5">
    <name type="scientific">Aspergillus niger (strain ATCC 1015 / CBS 113.46 / FGSC A1144 / LSHB Ac4 / NCTC 3858a / NRRL 328 / USDA 3528.7)</name>
    <dbReference type="NCBI Taxonomy" id="380704"/>
    <lineage>
        <taxon>Eukaryota</taxon>
        <taxon>Fungi</taxon>
        <taxon>Dikarya</taxon>
        <taxon>Ascomycota</taxon>
        <taxon>Pezizomycotina</taxon>
        <taxon>Eurotiomycetes</taxon>
        <taxon>Eurotiomycetidae</taxon>
        <taxon>Eurotiales</taxon>
        <taxon>Aspergillaceae</taxon>
        <taxon>Aspergillus</taxon>
        <taxon>Aspergillus subgen. Circumdati</taxon>
    </lineage>
</organism>
<name>G3XRF2_ASPNA</name>
<evidence type="ECO:0000313" key="4">
    <source>
        <dbReference type="EMBL" id="EHA27008.1"/>
    </source>
</evidence>
<dbReference type="AlphaFoldDB" id="G3XRF2"/>
<feature type="repeat" description="ANK" evidence="3">
    <location>
        <begin position="81"/>
        <end position="113"/>
    </location>
</feature>
<evidence type="ECO:0000313" key="5">
    <source>
        <dbReference type="Proteomes" id="UP000009038"/>
    </source>
</evidence>
<evidence type="ECO:0000256" key="1">
    <source>
        <dbReference type="ARBA" id="ARBA00022737"/>
    </source>
</evidence>
<gene>
    <name evidence="4" type="ORF">ASPNIDRAFT_171672</name>
</gene>
<feature type="non-terminal residue" evidence="4">
    <location>
        <position position="145"/>
    </location>
</feature>
<dbReference type="InterPro" id="IPR002110">
    <property type="entry name" value="Ankyrin_rpt"/>
</dbReference>